<proteinExistence type="inferred from homology"/>
<dbReference type="HAMAP" id="MF_01107">
    <property type="entry name" value="ArgD_aminotrans_3"/>
    <property type="match status" value="1"/>
</dbReference>
<keyword evidence="4" id="KW-0055">Arginine biosynthesis</keyword>
<dbReference type="NCBIfam" id="NF002325">
    <property type="entry name" value="PRK01278.1"/>
    <property type="match status" value="1"/>
</dbReference>
<dbReference type="NCBIfam" id="TIGR00707">
    <property type="entry name" value="argD"/>
    <property type="match status" value="1"/>
</dbReference>
<dbReference type="InterPro" id="IPR004636">
    <property type="entry name" value="AcOrn/SuccOrn_fam"/>
</dbReference>
<comment type="similarity">
    <text evidence="4">Belongs to the class-III pyridoxal-phosphate-dependent aminotransferase family. ArgD subfamily.</text>
</comment>
<keyword evidence="2 4" id="KW-0808">Transferase</keyword>
<feature type="binding site" evidence="4">
    <location>
        <position position="283"/>
    </location>
    <ligand>
        <name>pyridoxal 5'-phosphate</name>
        <dbReference type="ChEBI" id="CHEBI:597326"/>
    </ligand>
</feature>
<organism evidence="5 6">
    <name type="scientific">Shewanella japonica</name>
    <dbReference type="NCBI Taxonomy" id="93973"/>
    <lineage>
        <taxon>Bacteria</taxon>
        <taxon>Pseudomonadati</taxon>
        <taxon>Pseudomonadota</taxon>
        <taxon>Gammaproteobacteria</taxon>
        <taxon>Alteromonadales</taxon>
        <taxon>Shewanellaceae</taxon>
        <taxon>Shewanella</taxon>
    </lineage>
</organism>
<evidence type="ECO:0000256" key="3">
    <source>
        <dbReference type="ARBA" id="ARBA00022898"/>
    </source>
</evidence>
<accession>A0ABN4YMQ0</accession>
<dbReference type="InterPro" id="IPR049704">
    <property type="entry name" value="Aminotrans_3_PPA_site"/>
</dbReference>
<keyword evidence="4" id="KW-0028">Amino-acid biosynthesis</keyword>
<name>A0ABN4YMQ0_9GAMM</name>
<feature type="modified residue" description="N6-(pyridoxal phosphate)lysine" evidence="4">
    <location>
        <position position="254"/>
    </location>
</feature>
<dbReference type="PANTHER" id="PTHR11986:SF113">
    <property type="entry name" value="SUCCINYLORNITHINE TRANSAMINASE"/>
    <property type="match status" value="1"/>
</dbReference>
<feature type="binding site" evidence="4">
    <location>
        <position position="140"/>
    </location>
    <ligand>
        <name>pyridoxal 5'-phosphate</name>
        <dbReference type="ChEBI" id="CHEBI:597326"/>
    </ligand>
</feature>
<dbReference type="EC" id="2.6.1.11" evidence="4"/>
<feature type="binding site" evidence="4">
    <location>
        <position position="282"/>
    </location>
    <ligand>
        <name>N(2)-acetyl-L-ornithine</name>
        <dbReference type="ChEBI" id="CHEBI:57805"/>
    </ligand>
</feature>
<reference evidence="5 6" key="1">
    <citation type="submission" date="2017-03" db="EMBL/GenBank/DDBJ databases">
        <title>Genome sequencing of Shewanella japonica KCTC 22435.</title>
        <authorList>
            <person name="Kim K.M."/>
        </authorList>
    </citation>
    <scope>NUCLEOTIDE SEQUENCE [LARGE SCALE GENOMIC DNA]</scope>
    <source>
        <strain evidence="5 6">KCTC 22435</strain>
    </source>
</reference>
<dbReference type="Gene3D" id="3.90.1150.10">
    <property type="entry name" value="Aspartate Aminotransferase, domain 1"/>
    <property type="match status" value="1"/>
</dbReference>
<evidence type="ECO:0000313" key="5">
    <source>
        <dbReference type="EMBL" id="ARD23804.1"/>
    </source>
</evidence>
<comment type="miscellaneous">
    <text evidence="4">May also have succinyldiaminopimelate aminotransferase activity, thus carrying out the corresponding step in lysine biosynthesis.</text>
</comment>
<keyword evidence="1 4" id="KW-0032">Aminotransferase</keyword>
<comment type="cofactor">
    <cofactor evidence="4">
        <name>pyridoxal 5'-phosphate</name>
        <dbReference type="ChEBI" id="CHEBI:597326"/>
    </cofactor>
    <text evidence="4">Binds 1 pyridoxal phosphate per subunit.</text>
</comment>
<dbReference type="InterPro" id="IPR005814">
    <property type="entry name" value="Aminotrans_3"/>
</dbReference>
<protein>
    <recommendedName>
        <fullName evidence="4">Acetylornithine aminotransferase</fullName>
        <shortName evidence="4">ACOAT</shortName>
        <ecNumber evidence="4">2.6.1.11</ecNumber>
    </recommendedName>
</protein>
<dbReference type="CDD" id="cd00610">
    <property type="entry name" value="OAT_like"/>
    <property type="match status" value="1"/>
</dbReference>
<dbReference type="InterPro" id="IPR017652">
    <property type="entry name" value="Ac/SucOrn_transaminase_bac"/>
</dbReference>
<dbReference type="EMBL" id="CP020472">
    <property type="protein sequence ID" value="ARD23804.1"/>
    <property type="molecule type" value="Genomic_DNA"/>
</dbReference>
<dbReference type="RefSeq" id="WP_055024949.1">
    <property type="nucleotide sequence ID" value="NZ_CANMJJ010000018.1"/>
</dbReference>
<comment type="subunit">
    <text evidence="4">Homodimer.</text>
</comment>
<dbReference type="PIRSF" id="PIRSF000521">
    <property type="entry name" value="Transaminase_4ab_Lys_Orn"/>
    <property type="match status" value="1"/>
</dbReference>
<gene>
    <name evidence="4" type="primary">argD</name>
    <name evidence="5" type="ORF">SJ2017_3555</name>
</gene>
<dbReference type="GO" id="GO:0008483">
    <property type="term" value="F:transaminase activity"/>
    <property type="evidence" value="ECO:0007669"/>
    <property type="project" value="UniProtKB-KW"/>
</dbReference>
<dbReference type="Pfam" id="PF00202">
    <property type="entry name" value="Aminotran_3"/>
    <property type="match status" value="1"/>
</dbReference>
<keyword evidence="6" id="KW-1185">Reference proteome</keyword>
<evidence type="ECO:0000256" key="4">
    <source>
        <dbReference type="HAMAP-Rule" id="MF_01107"/>
    </source>
</evidence>
<evidence type="ECO:0000256" key="1">
    <source>
        <dbReference type="ARBA" id="ARBA00022576"/>
    </source>
</evidence>
<dbReference type="NCBIfam" id="NF003468">
    <property type="entry name" value="PRK05093.1"/>
    <property type="match status" value="1"/>
</dbReference>
<dbReference type="InterPro" id="IPR050103">
    <property type="entry name" value="Class-III_PLP-dep_AT"/>
</dbReference>
<dbReference type="Gene3D" id="3.40.640.10">
    <property type="entry name" value="Type I PLP-dependent aspartate aminotransferase-like (Major domain)"/>
    <property type="match status" value="1"/>
</dbReference>
<dbReference type="InterPro" id="IPR015421">
    <property type="entry name" value="PyrdxlP-dep_Trfase_major"/>
</dbReference>
<feature type="binding site" evidence="4">
    <location>
        <position position="143"/>
    </location>
    <ligand>
        <name>N(2)-acetyl-L-ornithine</name>
        <dbReference type="ChEBI" id="CHEBI:57805"/>
    </ligand>
</feature>
<feature type="binding site" evidence="4">
    <location>
        <begin position="225"/>
        <end position="228"/>
    </location>
    <ligand>
        <name>pyridoxal 5'-phosphate</name>
        <dbReference type="ChEBI" id="CHEBI:597326"/>
    </ligand>
</feature>
<dbReference type="NCBIfam" id="NF009047">
    <property type="entry name" value="PRK12381.1"/>
    <property type="match status" value="1"/>
</dbReference>
<dbReference type="InterPro" id="IPR015422">
    <property type="entry name" value="PyrdxlP-dep_Trfase_small"/>
</dbReference>
<dbReference type="PROSITE" id="PS00600">
    <property type="entry name" value="AA_TRANSFER_CLASS_3"/>
    <property type="match status" value="1"/>
</dbReference>
<evidence type="ECO:0000313" key="6">
    <source>
        <dbReference type="Proteomes" id="UP000191820"/>
    </source>
</evidence>
<dbReference type="SUPFAM" id="SSF53383">
    <property type="entry name" value="PLP-dependent transferases"/>
    <property type="match status" value="1"/>
</dbReference>
<dbReference type="NCBIfam" id="TIGR03246">
    <property type="entry name" value="arg_catab_astC"/>
    <property type="match status" value="1"/>
</dbReference>
<dbReference type="PANTHER" id="PTHR11986">
    <property type="entry name" value="AMINOTRANSFERASE CLASS III"/>
    <property type="match status" value="1"/>
</dbReference>
<evidence type="ECO:0000256" key="2">
    <source>
        <dbReference type="ARBA" id="ARBA00022679"/>
    </source>
</evidence>
<keyword evidence="3 4" id="KW-0663">Pyridoxal phosphate</keyword>
<feature type="binding site" evidence="4">
    <location>
        <begin position="107"/>
        <end position="108"/>
    </location>
    <ligand>
        <name>pyridoxal 5'-phosphate</name>
        <dbReference type="ChEBI" id="CHEBI:597326"/>
    </ligand>
</feature>
<sequence length="405" mass="42961">MSVEMNLTRAQFDQVMVPNYAPAAVIPVRGEGSRVWDQEGNEFIDFAGGIAVNCLGHCHPALVGALKEQGEKLWHLSNVMTNEPALELATKLVNATFAERVYFANSGAEANEAALKLARRYALENHGPQKDQIIAFDKAFHGRTFFTVTVGGQAAYSDGFGPKPQSVTHVPFNDIAALEAVISDNTCAIMLEPLQGEGGIINGDPEFLKAVRALADKHDALVIFDEVQTGVGRTGELFAYMGTDIVPDILTSAKALGGGFPIAAMLTTAKIAAHLKIGTHGSTYGGNPLACAIGNAVMDVVNTPEVLNGVKHREQLFRDGLAAINAKYNVFSEVRGQGMLLGAVLNEEYAGRSRDFLVASVAEGLMSLIAGANVVRFAPSLVIPEADIAEGLARFERAVAKVVAG</sequence>
<dbReference type="InterPro" id="IPR015424">
    <property type="entry name" value="PyrdxlP-dep_Trfase"/>
</dbReference>
<keyword evidence="4" id="KW-0963">Cytoplasm</keyword>
<dbReference type="Proteomes" id="UP000191820">
    <property type="component" value="Chromosome"/>
</dbReference>
<comment type="pathway">
    <text evidence="4">Amino-acid biosynthesis; L-arginine biosynthesis; N(2)-acetyl-L-ornithine from L-glutamate: step 4/4.</text>
</comment>
<comment type="catalytic activity">
    <reaction evidence="4">
        <text>N(2)-acetyl-L-ornithine + 2-oxoglutarate = N-acetyl-L-glutamate 5-semialdehyde + L-glutamate</text>
        <dbReference type="Rhea" id="RHEA:18049"/>
        <dbReference type="ChEBI" id="CHEBI:16810"/>
        <dbReference type="ChEBI" id="CHEBI:29123"/>
        <dbReference type="ChEBI" id="CHEBI:29985"/>
        <dbReference type="ChEBI" id="CHEBI:57805"/>
        <dbReference type="EC" id="2.6.1.11"/>
    </reaction>
</comment>
<comment type="subcellular location">
    <subcellularLocation>
        <location evidence="4">Cytoplasm</location>
    </subcellularLocation>
</comment>